<feature type="transmembrane region" description="Helical" evidence="6">
    <location>
        <begin position="230"/>
        <end position="251"/>
    </location>
</feature>
<feature type="transmembrane region" description="Helical" evidence="6">
    <location>
        <begin position="132"/>
        <end position="151"/>
    </location>
</feature>
<dbReference type="OrthoDB" id="9768783at2"/>
<dbReference type="SUPFAM" id="SSF103473">
    <property type="entry name" value="MFS general substrate transporter"/>
    <property type="match status" value="1"/>
</dbReference>
<keyword evidence="5 6" id="KW-0472">Membrane</keyword>
<feature type="transmembrane region" description="Helical" evidence="6">
    <location>
        <begin position="378"/>
        <end position="400"/>
    </location>
</feature>
<feature type="transmembrane region" description="Helical" evidence="6">
    <location>
        <begin position="199"/>
        <end position="218"/>
    </location>
</feature>
<keyword evidence="4 6" id="KW-1133">Transmembrane helix</keyword>
<evidence type="ECO:0000256" key="5">
    <source>
        <dbReference type="ARBA" id="ARBA00023136"/>
    </source>
</evidence>
<keyword evidence="2" id="KW-0813">Transport</keyword>
<keyword evidence="3 6" id="KW-0812">Transmembrane</keyword>
<feature type="transmembrane region" description="Helical" evidence="6">
    <location>
        <begin position="412"/>
        <end position="434"/>
    </location>
</feature>
<dbReference type="InterPro" id="IPR036259">
    <property type="entry name" value="MFS_trans_sf"/>
</dbReference>
<feature type="transmembrane region" description="Helical" evidence="6">
    <location>
        <begin position="100"/>
        <end position="120"/>
    </location>
</feature>
<feature type="transmembrane region" description="Helical" evidence="6">
    <location>
        <begin position="290"/>
        <end position="309"/>
    </location>
</feature>
<name>A0A418PRJ7_9BACT</name>
<protein>
    <submittedName>
        <fullName evidence="7">MFS transporter</fullName>
    </submittedName>
</protein>
<feature type="transmembrane region" description="Helical" evidence="6">
    <location>
        <begin position="321"/>
        <end position="342"/>
    </location>
</feature>
<evidence type="ECO:0000313" key="8">
    <source>
        <dbReference type="Proteomes" id="UP000283522"/>
    </source>
</evidence>
<dbReference type="Proteomes" id="UP000283522">
    <property type="component" value="Unassembled WGS sequence"/>
</dbReference>
<dbReference type="InterPro" id="IPR050495">
    <property type="entry name" value="ATG22/LtaA_families"/>
</dbReference>
<feature type="transmembrane region" description="Helical" evidence="6">
    <location>
        <begin position="157"/>
        <end position="178"/>
    </location>
</feature>
<sequence length="468" mass="52175">MEWVSNSCKKGISWFPSKNLNWGRLINSSVDPTVNPNPKDFQIQKNNPRLINSWAMYDWANSVYALVVASAIFPAYYNTITRVDGVSKISLWGIEIENTAAYSITLGLAFGLIAFISPLISSIADYKGNHKSFMRLFCYVGASGCMVLFFFDQVDGASLALLGLFFATVGYSGSIVFYNSYLPAITTPDRQDQVSAKGYAFGYIGATTLLIFNLIMILNQEKLSMEDDTFFPRLSFLLTGIWWIGFAQIPLSHLPKGLNPFNKGGQDFLNGYRELAKVWQRLKSTPRLKVFLFSFFFYIMGVQTVMFMASSFGEKEVGLSITSLIVTVLLLEYLGIGGAFLFAKISKTIGNIKALMILVSTWIAICVGAFFIQTPMHFYIAAFFIGLVMGGIQSLSRSTYGKMIPETGNTAGFFSFFDVSEKTAIMCGLVLWGLLDNLTGSMRNSIVALALWFSIGLILLWRLKWMEK</sequence>
<organism evidence="7 8">
    <name type="scientific">Algoriphagus lacus</name>
    <dbReference type="NCBI Taxonomy" id="2056311"/>
    <lineage>
        <taxon>Bacteria</taxon>
        <taxon>Pseudomonadati</taxon>
        <taxon>Bacteroidota</taxon>
        <taxon>Cytophagia</taxon>
        <taxon>Cytophagales</taxon>
        <taxon>Cyclobacteriaceae</taxon>
        <taxon>Algoriphagus</taxon>
    </lineage>
</organism>
<dbReference type="EMBL" id="QXML01000005">
    <property type="protein sequence ID" value="RIW15219.1"/>
    <property type="molecule type" value="Genomic_DNA"/>
</dbReference>
<keyword evidence="8" id="KW-1185">Reference proteome</keyword>
<evidence type="ECO:0000256" key="4">
    <source>
        <dbReference type="ARBA" id="ARBA00022989"/>
    </source>
</evidence>
<dbReference type="PANTHER" id="PTHR23519:SF1">
    <property type="entry name" value="AUTOPHAGY-RELATED PROTEIN 22"/>
    <property type="match status" value="1"/>
</dbReference>
<feature type="transmembrane region" description="Helical" evidence="6">
    <location>
        <begin position="446"/>
        <end position="463"/>
    </location>
</feature>
<evidence type="ECO:0000256" key="3">
    <source>
        <dbReference type="ARBA" id="ARBA00022692"/>
    </source>
</evidence>
<reference evidence="7 8" key="1">
    <citation type="submission" date="2018-09" db="EMBL/GenBank/DDBJ databases">
        <authorList>
            <person name="Wang X."/>
            <person name="Du Z."/>
        </authorList>
    </citation>
    <scope>NUCLEOTIDE SEQUENCE [LARGE SCALE GENOMIC DNA]</scope>
    <source>
        <strain evidence="7 8">N3</strain>
    </source>
</reference>
<dbReference type="GO" id="GO:0012505">
    <property type="term" value="C:endomembrane system"/>
    <property type="evidence" value="ECO:0007669"/>
    <property type="project" value="UniProtKB-SubCell"/>
</dbReference>
<dbReference type="AlphaFoldDB" id="A0A418PRJ7"/>
<evidence type="ECO:0000256" key="2">
    <source>
        <dbReference type="ARBA" id="ARBA00022448"/>
    </source>
</evidence>
<evidence type="ECO:0000256" key="6">
    <source>
        <dbReference type="SAM" id="Phobius"/>
    </source>
</evidence>
<dbReference type="InterPro" id="IPR024671">
    <property type="entry name" value="Atg22-like"/>
</dbReference>
<proteinExistence type="predicted"/>
<evidence type="ECO:0000256" key="1">
    <source>
        <dbReference type="ARBA" id="ARBA00004127"/>
    </source>
</evidence>
<dbReference type="Gene3D" id="1.20.1250.20">
    <property type="entry name" value="MFS general substrate transporter like domains"/>
    <property type="match status" value="1"/>
</dbReference>
<comment type="caution">
    <text evidence="7">The sequence shown here is derived from an EMBL/GenBank/DDBJ whole genome shotgun (WGS) entry which is preliminary data.</text>
</comment>
<feature type="transmembrane region" description="Helical" evidence="6">
    <location>
        <begin position="59"/>
        <end position="80"/>
    </location>
</feature>
<evidence type="ECO:0000313" key="7">
    <source>
        <dbReference type="EMBL" id="RIW15219.1"/>
    </source>
</evidence>
<feature type="transmembrane region" description="Helical" evidence="6">
    <location>
        <begin position="354"/>
        <end position="372"/>
    </location>
</feature>
<dbReference type="Pfam" id="PF11700">
    <property type="entry name" value="ATG22"/>
    <property type="match status" value="1"/>
</dbReference>
<accession>A0A418PRJ7</accession>
<gene>
    <name evidence="7" type="ORF">D0X99_12320</name>
</gene>
<dbReference type="PANTHER" id="PTHR23519">
    <property type="entry name" value="AUTOPHAGY-RELATED PROTEIN 22"/>
    <property type="match status" value="1"/>
</dbReference>
<comment type="subcellular location">
    <subcellularLocation>
        <location evidence="1">Endomembrane system</location>
        <topology evidence="1">Multi-pass membrane protein</topology>
    </subcellularLocation>
</comment>